<dbReference type="PANTHER" id="PTHR45620">
    <property type="entry name" value="PDF RECEPTOR-LIKE PROTEIN-RELATED"/>
    <property type="match status" value="1"/>
</dbReference>
<organism evidence="2 3">
    <name type="scientific">Acrobeloides nanus</name>
    <dbReference type="NCBI Taxonomy" id="290746"/>
    <lineage>
        <taxon>Eukaryota</taxon>
        <taxon>Metazoa</taxon>
        <taxon>Ecdysozoa</taxon>
        <taxon>Nematoda</taxon>
        <taxon>Chromadorea</taxon>
        <taxon>Rhabditida</taxon>
        <taxon>Tylenchina</taxon>
        <taxon>Cephalobomorpha</taxon>
        <taxon>Cephaloboidea</taxon>
        <taxon>Cephalobidae</taxon>
        <taxon>Acrobeloides</taxon>
    </lineage>
</organism>
<protein>
    <submittedName>
        <fullName evidence="3">G-protein coupled receptors family 2 profile 2 domain-containing protein</fullName>
    </submittedName>
</protein>
<proteinExistence type="predicted"/>
<evidence type="ECO:0000313" key="3">
    <source>
        <dbReference type="WBParaSite" id="ACRNAN_scaffold816.g31732.t1"/>
    </source>
</evidence>
<dbReference type="Gene3D" id="1.20.1070.10">
    <property type="entry name" value="Rhodopsin 7-helix transmembrane proteins"/>
    <property type="match status" value="1"/>
</dbReference>
<keyword evidence="1" id="KW-0812">Transmembrane</keyword>
<evidence type="ECO:0000313" key="2">
    <source>
        <dbReference type="Proteomes" id="UP000887540"/>
    </source>
</evidence>
<keyword evidence="1" id="KW-0472">Membrane</keyword>
<dbReference type="InterPro" id="IPR050332">
    <property type="entry name" value="GPCR_2"/>
</dbReference>
<keyword evidence="1" id="KW-1133">Transmembrane helix</keyword>
<dbReference type="AlphaFoldDB" id="A0A914EGI3"/>
<accession>A0A914EGI3</accession>
<name>A0A914EGI3_9BILA</name>
<dbReference type="GO" id="GO:0008528">
    <property type="term" value="F:G protein-coupled peptide receptor activity"/>
    <property type="evidence" value="ECO:0007669"/>
    <property type="project" value="TreeGrafter"/>
</dbReference>
<dbReference type="PROSITE" id="PS00650">
    <property type="entry name" value="G_PROTEIN_RECEP_F2_2"/>
    <property type="match status" value="1"/>
</dbReference>
<keyword evidence="2" id="KW-1185">Reference proteome</keyword>
<feature type="transmembrane region" description="Helical" evidence="1">
    <location>
        <begin position="35"/>
        <end position="55"/>
    </location>
</feature>
<evidence type="ECO:0000256" key="1">
    <source>
        <dbReference type="SAM" id="Phobius"/>
    </source>
</evidence>
<dbReference type="WBParaSite" id="ACRNAN_scaffold816.g31732.t1">
    <property type="protein sequence ID" value="ACRNAN_scaffold816.g31732.t1"/>
    <property type="gene ID" value="ACRNAN_scaffold816.g31732"/>
</dbReference>
<reference evidence="3" key="1">
    <citation type="submission" date="2022-11" db="UniProtKB">
        <authorList>
            <consortium name="WormBaseParasite"/>
        </authorList>
    </citation>
    <scope>IDENTIFICATION</scope>
</reference>
<dbReference type="InterPro" id="IPR017983">
    <property type="entry name" value="GPCR_2_secretin-like_CS"/>
</dbReference>
<feature type="transmembrane region" description="Helical" evidence="1">
    <location>
        <begin position="7"/>
        <end position="29"/>
    </location>
</feature>
<sequence>MQYTKAVRAVFMLVPVFGLHFLFTIYRIPSFAHQILNLVLDGIQGLVVALIVCYTNRTILKGFKKWVHTKLEQRKLRRQSEVTISHFRRSIENSETAAESFSLVNRNGISSTKKTKQKRSLDTIVTTSSCNNNESAKMKKIVSTVKLASIADDLV</sequence>
<dbReference type="Proteomes" id="UP000887540">
    <property type="component" value="Unplaced"/>
</dbReference>
<dbReference type="GO" id="GO:0007188">
    <property type="term" value="P:adenylate cyclase-modulating G protein-coupled receptor signaling pathway"/>
    <property type="evidence" value="ECO:0007669"/>
    <property type="project" value="TreeGrafter"/>
</dbReference>
<dbReference type="PANTHER" id="PTHR45620:SF42">
    <property type="entry name" value="G-PROTEIN COUPLED RECEPTOR SEB-2"/>
    <property type="match status" value="1"/>
</dbReference>
<dbReference type="GO" id="GO:0005886">
    <property type="term" value="C:plasma membrane"/>
    <property type="evidence" value="ECO:0007669"/>
    <property type="project" value="TreeGrafter"/>
</dbReference>